<evidence type="ECO:0008006" key="3">
    <source>
        <dbReference type="Google" id="ProtNLM"/>
    </source>
</evidence>
<name>A0A1I0E418_9BACI</name>
<dbReference type="InterPro" id="IPR021637">
    <property type="entry name" value="DUF3243"/>
</dbReference>
<evidence type="ECO:0000313" key="2">
    <source>
        <dbReference type="Proteomes" id="UP000199095"/>
    </source>
</evidence>
<evidence type="ECO:0000313" key="1">
    <source>
        <dbReference type="EMBL" id="SET39691.1"/>
    </source>
</evidence>
<dbReference type="Gene3D" id="1.10.760.20">
    <property type="entry name" value="Protein of unknown function DUF3243"/>
    <property type="match status" value="1"/>
</dbReference>
<dbReference type="PIRSF" id="PIRSF004764">
    <property type="entry name" value="YmfJ"/>
    <property type="match status" value="1"/>
</dbReference>
<dbReference type="OrthoDB" id="2382009at2"/>
<keyword evidence="2" id="KW-1185">Reference proteome</keyword>
<dbReference type="STRING" id="237682.SAMN05421676_104288"/>
<dbReference type="Proteomes" id="UP000199095">
    <property type="component" value="Unassembled WGS sequence"/>
</dbReference>
<accession>A0A1I0E418</accession>
<dbReference type="RefSeq" id="WP_093133829.1">
    <property type="nucleotide sequence ID" value="NZ_FOHJ01000004.1"/>
</dbReference>
<dbReference type="Pfam" id="PF11588">
    <property type="entry name" value="DUF3243"/>
    <property type="match status" value="1"/>
</dbReference>
<reference evidence="2" key="1">
    <citation type="submission" date="2016-10" db="EMBL/GenBank/DDBJ databases">
        <authorList>
            <person name="Varghese N."/>
            <person name="Submissions S."/>
        </authorList>
    </citation>
    <scope>NUCLEOTIDE SEQUENCE [LARGE SCALE GENOMIC DNA]</scope>
    <source>
        <strain evidence="2">CGMCC 1.3566</strain>
    </source>
</reference>
<dbReference type="InterPro" id="IPR024702">
    <property type="entry name" value="Uncharacterised_YmfJ"/>
</dbReference>
<proteinExistence type="predicted"/>
<dbReference type="AlphaFoldDB" id="A0A1I0E418"/>
<protein>
    <recommendedName>
        <fullName evidence="3">DUF3243 domain-containing protein</fullName>
    </recommendedName>
</protein>
<organism evidence="1 2">
    <name type="scientific">Salinibacillus kushneri</name>
    <dbReference type="NCBI Taxonomy" id="237682"/>
    <lineage>
        <taxon>Bacteria</taxon>
        <taxon>Bacillati</taxon>
        <taxon>Bacillota</taxon>
        <taxon>Bacilli</taxon>
        <taxon>Bacillales</taxon>
        <taxon>Bacillaceae</taxon>
        <taxon>Salinibacillus</taxon>
    </lineage>
</organism>
<dbReference type="EMBL" id="FOHJ01000004">
    <property type="protein sequence ID" value="SET39691.1"/>
    <property type="molecule type" value="Genomic_DNA"/>
</dbReference>
<sequence length="86" mass="9709">MSILDNFDSWKDFLGDKMHNAEGQGLSQQEISDLAYEVGDYLATQVDAKNDQEAILRDLWNVASNDEKHAIANMMVKMVQNDGTMQ</sequence>
<dbReference type="InterPro" id="IPR038292">
    <property type="entry name" value="YmfJ/YflH_sf"/>
</dbReference>
<gene>
    <name evidence="1" type="ORF">SAMN05421676_104288</name>
</gene>